<gene>
    <name evidence="2" type="ORF">HPBE_LOCUS7268</name>
</gene>
<name>A0A183FJP7_HELPZ</name>
<dbReference type="Proteomes" id="UP000050761">
    <property type="component" value="Unassembled WGS sequence"/>
</dbReference>
<feature type="compositionally biased region" description="Basic residues" evidence="1">
    <location>
        <begin position="65"/>
        <end position="76"/>
    </location>
</feature>
<feature type="region of interest" description="Disordered" evidence="1">
    <location>
        <begin position="47"/>
        <end position="76"/>
    </location>
</feature>
<evidence type="ECO:0000313" key="4">
    <source>
        <dbReference type="WBParaSite" id="HPBE_0000726701-mRNA-1"/>
    </source>
</evidence>
<reference evidence="2 3" key="1">
    <citation type="submission" date="2018-11" db="EMBL/GenBank/DDBJ databases">
        <authorList>
            <consortium name="Pathogen Informatics"/>
        </authorList>
    </citation>
    <scope>NUCLEOTIDE SEQUENCE [LARGE SCALE GENOMIC DNA]</scope>
</reference>
<dbReference type="WBParaSite" id="HPBE_0000726701-mRNA-1">
    <property type="protein sequence ID" value="HPBE_0000726701-mRNA-1"/>
    <property type="gene ID" value="HPBE_0000726701"/>
</dbReference>
<sequence>MADEDSKVFRRPKGVFEDNDENNDREAPEEDSWAWQLVHKNALSEASRRRLVRQRRRASEATTTRGRKLRRAGSPR</sequence>
<evidence type="ECO:0000313" key="2">
    <source>
        <dbReference type="EMBL" id="VDO71530.1"/>
    </source>
</evidence>
<keyword evidence="3" id="KW-1185">Reference proteome</keyword>
<accession>A0A183FJP7</accession>
<reference evidence="4" key="2">
    <citation type="submission" date="2019-09" db="UniProtKB">
        <authorList>
            <consortium name="WormBaseParasite"/>
        </authorList>
    </citation>
    <scope>IDENTIFICATION</scope>
</reference>
<dbReference type="EMBL" id="UZAH01025845">
    <property type="protein sequence ID" value="VDO71530.1"/>
    <property type="molecule type" value="Genomic_DNA"/>
</dbReference>
<evidence type="ECO:0000313" key="3">
    <source>
        <dbReference type="Proteomes" id="UP000050761"/>
    </source>
</evidence>
<protein>
    <submittedName>
        <fullName evidence="2 4">Uncharacterized protein</fullName>
    </submittedName>
</protein>
<feature type="compositionally biased region" description="Acidic residues" evidence="1">
    <location>
        <begin position="17"/>
        <end position="31"/>
    </location>
</feature>
<accession>A0A3P7XBX3</accession>
<organism evidence="3 4">
    <name type="scientific">Heligmosomoides polygyrus</name>
    <name type="common">Parasitic roundworm</name>
    <dbReference type="NCBI Taxonomy" id="6339"/>
    <lineage>
        <taxon>Eukaryota</taxon>
        <taxon>Metazoa</taxon>
        <taxon>Ecdysozoa</taxon>
        <taxon>Nematoda</taxon>
        <taxon>Chromadorea</taxon>
        <taxon>Rhabditida</taxon>
        <taxon>Rhabditina</taxon>
        <taxon>Rhabditomorpha</taxon>
        <taxon>Strongyloidea</taxon>
        <taxon>Heligmosomidae</taxon>
        <taxon>Heligmosomoides</taxon>
    </lineage>
</organism>
<proteinExistence type="predicted"/>
<dbReference type="AlphaFoldDB" id="A0A183FJP7"/>
<evidence type="ECO:0000256" key="1">
    <source>
        <dbReference type="SAM" id="MobiDB-lite"/>
    </source>
</evidence>
<feature type="region of interest" description="Disordered" evidence="1">
    <location>
        <begin position="1"/>
        <end position="31"/>
    </location>
</feature>